<dbReference type="STRING" id="211165.GCA_000317285_02105"/>
<dbReference type="Proteomes" id="UP000268857">
    <property type="component" value="Unassembled WGS sequence"/>
</dbReference>
<gene>
    <name evidence="1" type="ORF">PCC6912_36380</name>
</gene>
<dbReference type="EMBL" id="RSCJ01000015">
    <property type="protein sequence ID" value="RUR78296.1"/>
    <property type="molecule type" value="Genomic_DNA"/>
</dbReference>
<evidence type="ECO:0000313" key="1">
    <source>
        <dbReference type="EMBL" id="RUR78296.1"/>
    </source>
</evidence>
<protein>
    <submittedName>
        <fullName evidence="1">Uncharacterized protein</fullName>
    </submittedName>
</protein>
<comment type="caution">
    <text evidence="1">The sequence shown here is derived from an EMBL/GenBank/DDBJ whole genome shotgun (WGS) entry which is preliminary data.</text>
</comment>
<dbReference type="AlphaFoldDB" id="A0A433N9A3"/>
<keyword evidence="2" id="KW-1185">Reference proteome</keyword>
<name>A0A433N9A3_CHLFR</name>
<organism evidence="1 2">
    <name type="scientific">Chlorogloeopsis fritschii PCC 6912</name>
    <dbReference type="NCBI Taxonomy" id="211165"/>
    <lineage>
        <taxon>Bacteria</taxon>
        <taxon>Bacillati</taxon>
        <taxon>Cyanobacteriota</taxon>
        <taxon>Cyanophyceae</taxon>
        <taxon>Nostocales</taxon>
        <taxon>Chlorogloeopsidaceae</taxon>
        <taxon>Chlorogloeopsis</taxon>
    </lineage>
</organism>
<dbReference type="RefSeq" id="WP_016876922.1">
    <property type="nucleotide sequence ID" value="NZ_AJLN01000063.1"/>
</dbReference>
<evidence type="ECO:0000313" key="2">
    <source>
        <dbReference type="Proteomes" id="UP000268857"/>
    </source>
</evidence>
<proteinExistence type="predicted"/>
<reference evidence="1 2" key="1">
    <citation type="journal article" date="2019" name="Genome Biol. Evol.">
        <title>Day and night: Metabolic profiles and evolutionary relationships of six axenic non-marine cyanobacteria.</title>
        <authorList>
            <person name="Will S.E."/>
            <person name="Henke P."/>
            <person name="Boedeker C."/>
            <person name="Huang S."/>
            <person name="Brinkmann H."/>
            <person name="Rohde M."/>
            <person name="Jarek M."/>
            <person name="Friedl T."/>
            <person name="Seufert S."/>
            <person name="Schumacher M."/>
            <person name="Overmann J."/>
            <person name="Neumann-Schaal M."/>
            <person name="Petersen J."/>
        </authorList>
    </citation>
    <scope>NUCLEOTIDE SEQUENCE [LARGE SCALE GENOMIC DNA]</scope>
    <source>
        <strain evidence="1 2">PCC 6912</strain>
    </source>
</reference>
<dbReference type="OrthoDB" id="517060at2"/>
<accession>A0A433N9A3</accession>
<sequence length="105" mass="11839">MKEVKTPTSSSYHDYLISSLKDPEHAAAYIGVMLELEEGREPELLRSALKDIIDARLLSDNLSEEAKQHYEKLDKILSETGGNEIYTLIEFLDALGYRIAIAPKD</sequence>